<dbReference type="SUPFAM" id="SSF53756">
    <property type="entry name" value="UDP-Glycosyltransferase/glycogen phosphorylase"/>
    <property type="match status" value="1"/>
</dbReference>
<dbReference type="PANTHER" id="PTHR46401">
    <property type="entry name" value="GLYCOSYLTRANSFERASE WBBK-RELATED"/>
    <property type="match status" value="1"/>
</dbReference>
<dbReference type="GO" id="GO:0009103">
    <property type="term" value="P:lipopolysaccharide biosynthetic process"/>
    <property type="evidence" value="ECO:0007669"/>
    <property type="project" value="TreeGrafter"/>
</dbReference>
<feature type="domain" description="Glycosyltransferase subfamily 4-like N-terminal" evidence="2">
    <location>
        <begin position="78"/>
        <end position="178"/>
    </location>
</feature>
<keyword evidence="1 3" id="KW-0808">Transferase</keyword>
<keyword evidence="3" id="KW-0328">Glycosyltransferase</keyword>
<dbReference type="PANTHER" id="PTHR46401:SF2">
    <property type="entry name" value="GLYCOSYLTRANSFERASE WBBK-RELATED"/>
    <property type="match status" value="1"/>
</dbReference>
<evidence type="ECO:0000313" key="3">
    <source>
        <dbReference type="EMBL" id="TEB09527.1"/>
    </source>
</evidence>
<protein>
    <submittedName>
        <fullName evidence="3">D-inositol 3-phosphate glycosyltransferase</fullName>
        <ecNumber evidence="3">2.4.1.250</ecNumber>
    </submittedName>
</protein>
<organism evidence="3 4">
    <name type="scientific">Pelotomaculum propionicicum</name>
    <dbReference type="NCBI Taxonomy" id="258475"/>
    <lineage>
        <taxon>Bacteria</taxon>
        <taxon>Bacillati</taxon>
        <taxon>Bacillota</taxon>
        <taxon>Clostridia</taxon>
        <taxon>Eubacteriales</taxon>
        <taxon>Desulfotomaculaceae</taxon>
        <taxon>Pelotomaculum</taxon>
    </lineage>
</organism>
<dbReference type="Pfam" id="PF13692">
    <property type="entry name" value="Glyco_trans_1_4"/>
    <property type="match status" value="1"/>
</dbReference>
<evidence type="ECO:0000313" key="4">
    <source>
        <dbReference type="Proteomes" id="UP000297597"/>
    </source>
</evidence>
<dbReference type="AlphaFoldDB" id="A0A4Y7RMJ9"/>
<evidence type="ECO:0000259" key="2">
    <source>
        <dbReference type="Pfam" id="PF13439"/>
    </source>
</evidence>
<dbReference type="InterPro" id="IPR028098">
    <property type="entry name" value="Glyco_trans_4-like_N"/>
</dbReference>
<comment type="caution">
    <text evidence="3">The sequence shown here is derived from an EMBL/GenBank/DDBJ whole genome shotgun (WGS) entry which is preliminary data.</text>
</comment>
<dbReference type="EC" id="2.4.1.250" evidence="3"/>
<accession>A0A4Y7RMJ9</accession>
<gene>
    <name evidence="3" type="primary">mshA</name>
    <name evidence="3" type="ORF">Pmgp_03072</name>
</gene>
<proteinExistence type="predicted"/>
<dbReference type="EMBL" id="QFFZ01000045">
    <property type="protein sequence ID" value="TEB09527.1"/>
    <property type="molecule type" value="Genomic_DNA"/>
</dbReference>
<evidence type="ECO:0000256" key="1">
    <source>
        <dbReference type="ARBA" id="ARBA00022679"/>
    </source>
</evidence>
<dbReference type="Gene3D" id="3.40.50.2000">
    <property type="entry name" value="Glycogen Phosphorylase B"/>
    <property type="match status" value="2"/>
</dbReference>
<sequence>MDCLQMGPFYNAYLLDAIKKYNHNTNLGAVSFHLDEKYIKARGIENDPGLIDLVGRLKIKNKFWRQSLKAIEYCVNLLAFRLRFALRKPDIVHIQWLPLITHLPFEYWFLQSLKRQKIKLVYTVHNVLPHDTGRRYFDTFYKVYRLVDALICHTRVTKARLVSEFSVSPSKIHIVPHGPVFHDVQRITVNAAKDYLNIPRDLPLILFLGTLRPYKGLEFLLAAWRLVVAQRPETLLIIAGEGEAKYKRIISSHIVQTGLKNRVKTDFRFIPVRELPLYYQAADILVYPYKEIEQSGALFTGMAFAKPIVATTVGGIPEVLIDQHNGLLVDYGNKEAFSKAVVTLIDQLDLRMLLGRNALQELQEKYSWDVIAKETLDCYREIM</sequence>
<dbReference type="Pfam" id="PF13439">
    <property type="entry name" value="Glyco_transf_4"/>
    <property type="match status" value="1"/>
</dbReference>
<dbReference type="GO" id="GO:0102710">
    <property type="term" value="F:D-inositol-3-phosphate glycosyltransferase activity"/>
    <property type="evidence" value="ECO:0007669"/>
    <property type="project" value="UniProtKB-EC"/>
</dbReference>
<dbReference type="OrthoDB" id="134776at2"/>
<reference evidence="3 4" key="1">
    <citation type="journal article" date="2018" name="Environ. Microbiol.">
        <title>Novel energy conservation strategies and behaviour of Pelotomaculum schinkii driving syntrophic propionate catabolism.</title>
        <authorList>
            <person name="Hidalgo-Ahumada C.A.P."/>
            <person name="Nobu M.K."/>
            <person name="Narihiro T."/>
            <person name="Tamaki H."/>
            <person name="Liu W.T."/>
            <person name="Kamagata Y."/>
            <person name="Stams A.J.M."/>
            <person name="Imachi H."/>
            <person name="Sousa D.Z."/>
        </authorList>
    </citation>
    <scope>NUCLEOTIDE SEQUENCE [LARGE SCALE GENOMIC DNA]</scope>
    <source>
        <strain evidence="3 4">MGP</strain>
    </source>
</reference>
<name>A0A4Y7RMJ9_9FIRM</name>
<dbReference type="RefSeq" id="WP_134214907.1">
    <property type="nucleotide sequence ID" value="NZ_QFFZ01000045.1"/>
</dbReference>
<dbReference type="Proteomes" id="UP000297597">
    <property type="component" value="Unassembled WGS sequence"/>
</dbReference>
<dbReference type="CDD" id="cd03801">
    <property type="entry name" value="GT4_PimA-like"/>
    <property type="match status" value="1"/>
</dbReference>
<keyword evidence="4" id="KW-1185">Reference proteome</keyword>